<accession>A0A1W7D2B3</accession>
<name>A0A1W7D2B3_9ACTN</name>
<evidence type="ECO:0000256" key="14">
    <source>
        <dbReference type="ARBA" id="ARBA00048168"/>
    </source>
</evidence>
<dbReference type="InterPro" id="IPR001173">
    <property type="entry name" value="Glyco_trans_2-like"/>
</dbReference>
<organism evidence="17 18">
    <name type="scientific">Streptomyces marincola</name>
    <dbReference type="NCBI Taxonomy" id="2878388"/>
    <lineage>
        <taxon>Bacteria</taxon>
        <taxon>Bacillati</taxon>
        <taxon>Actinomycetota</taxon>
        <taxon>Actinomycetes</taxon>
        <taxon>Kitasatosporales</taxon>
        <taxon>Streptomycetaceae</taxon>
        <taxon>Streptomyces</taxon>
    </lineage>
</organism>
<comment type="pathway">
    <text evidence="2">Glycan biosynthesis; hyaluronan biosynthesis.</text>
</comment>
<evidence type="ECO:0000256" key="8">
    <source>
        <dbReference type="ARBA" id="ARBA00023136"/>
    </source>
</evidence>
<evidence type="ECO:0000256" key="6">
    <source>
        <dbReference type="ARBA" id="ARBA00022676"/>
    </source>
</evidence>
<dbReference type="InterPro" id="IPR029044">
    <property type="entry name" value="Nucleotide-diphossugar_trans"/>
</dbReference>
<dbReference type="CDD" id="cd06423">
    <property type="entry name" value="CESA_like"/>
    <property type="match status" value="1"/>
</dbReference>
<dbReference type="Gene3D" id="3.90.550.10">
    <property type="entry name" value="Spore Coat Polysaccharide Biosynthesis Protein SpsA, Chain A"/>
    <property type="match status" value="1"/>
</dbReference>
<evidence type="ECO:0000256" key="11">
    <source>
        <dbReference type="ARBA" id="ARBA00042148"/>
    </source>
</evidence>
<dbReference type="PANTHER" id="PTHR22913:SF12">
    <property type="entry name" value="MANNURONAN SYNTHASE"/>
    <property type="match status" value="1"/>
</dbReference>
<evidence type="ECO:0000256" key="5">
    <source>
        <dbReference type="ARBA" id="ARBA00022475"/>
    </source>
</evidence>
<keyword evidence="18" id="KW-1185">Reference proteome</keyword>
<feature type="domain" description="Glycosyltransferase 2-like" evidence="16">
    <location>
        <begin position="108"/>
        <end position="271"/>
    </location>
</feature>
<keyword evidence="8 15" id="KW-0472">Membrane</keyword>
<dbReference type="GO" id="GO:0030213">
    <property type="term" value="P:hyaluronan biosynthetic process"/>
    <property type="evidence" value="ECO:0007669"/>
    <property type="project" value="TreeGrafter"/>
</dbReference>
<evidence type="ECO:0000256" key="12">
    <source>
        <dbReference type="ARBA" id="ARBA00043237"/>
    </source>
</evidence>
<comment type="function">
    <text evidence="9">Glycosaminoglycan synthesis. The hyaluronic acid capsule is involved in the pathogenicity of group A Streptococci; it may be the major virulence determinant.</text>
</comment>
<dbReference type="Proteomes" id="UP000194218">
    <property type="component" value="Chromosome"/>
</dbReference>
<feature type="transmembrane region" description="Helical" evidence="15">
    <location>
        <begin position="56"/>
        <end position="75"/>
    </location>
</feature>
<dbReference type="GO" id="GO:0005886">
    <property type="term" value="C:plasma membrane"/>
    <property type="evidence" value="ECO:0007669"/>
    <property type="project" value="UniProtKB-SubCell"/>
</dbReference>
<dbReference type="EC" id="2.4.1.212" evidence="4"/>
<dbReference type="RefSeq" id="WP_086160929.1">
    <property type="nucleotide sequence ID" value="NZ_CP021121.1"/>
</dbReference>
<evidence type="ECO:0000256" key="7">
    <source>
        <dbReference type="ARBA" id="ARBA00022679"/>
    </source>
</evidence>
<dbReference type="SUPFAM" id="SSF53448">
    <property type="entry name" value="Nucleotide-diphospho-sugar transferases"/>
    <property type="match status" value="1"/>
</dbReference>
<evidence type="ECO:0000313" key="17">
    <source>
        <dbReference type="EMBL" id="ARQ71087.1"/>
    </source>
</evidence>
<dbReference type="PANTHER" id="PTHR22913">
    <property type="entry name" value="HYALURONAN SYNTHASE"/>
    <property type="match status" value="1"/>
</dbReference>
<evidence type="ECO:0000256" key="3">
    <source>
        <dbReference type="ARBA" id="ARBA00006782"/>
    </source>
</evidence>
<evidence type="ECO:0000256" key="1">
    <source>
        <dbReference type="ARBA" id="ARBA00004236"/>
    </source>
</evidence>
<dbReference type="GO" id="GO:0050501">
    <property type="term" value="F:hyaluronan synthase activity"/>
    <property type="evidence" value="ECO:0007669"/>
    <property type="project" value="UniProtKB-EC"/>
</dbReference>
<dbReference type="EMBL" id="CP021121">
    <property type="protein sequence ID" value="ARQ71087.1"/>
    <property type="molecule type" value="Genomic_DNA"/>
</dbReference>
<sequence>MTTDHRALRLHRALPADDGVRHALRRLLTLVALLPLLVLLAGQAPRLPGGPLVLGYGFLVLAVTTAMLFIAYGHYDDPATRTLRRRPRRVTERFPPLPPRPRVTFLLAVRDERDHIEACVRSMAASDCPRLDIVVVDDASTDGTPEVLRALAAELPIRVLYLDRNVGKKRALVRAAACAEGDVLAFTDSDCLLAPDALRRCVDALVRHPELGAVSGHARALNADASLLARVQDVWYEGQFRVAKGAESVFGCVTCVSGPLAVFRRDAVWNYLPAWAEDRFLGRDFRFATDRQLTAYVLGQFRVGRRLKERHADSPFVRGTDHPERRWRTGYVRSAEVRTTVPARARPFLRQQIRWKKSFIRNVFFSGAFMWRRGPGAAALYYGHVVWVLAAPAMAVRHLVWAPAAGLWALTVLYLAGVALKGVVWGLAFRLDHPGTRWRYRPLMSLLSATVLAWLLPWSLLTIRRATWSRSAA</sequence>
<evidence type="ECO:0000259" key="16">
    <source>
        <dbReference type="Pfam" id="PF00535"/>
    </source>
</evidence>
<evidence type="ECO:0000256" key="4">
    <source>
        <dbReference type="ARBA" id="ARBA00012207"/>
    </source>
</evidence>
<dbReference type="AlphaFoldDB" id="A0A1W7D2B3"/>
<proteinExistence type="inferred from homology"/>
<comment type="subcellular location">
    <subcellularLocation>
        <location evidence="1">Cell membrane</location>
    </subcellularLocation>
</comment>
<comment type="catalytic activity">
    <reaction evidence="14">
        <text>N-acetyl-beta-D-glucosaminyl-(1-&gt;4)-[hyaluronan](n) + UDP-alpha-D-glucuronate = [hyaluronan](n+1) + UDP + H(+)</text>
        <dbReference type="Rhea" id="RHEA:12528"/>
        <dbReference type="Rhea" id="RHEA-COMP:12585"/>
        <dbReference type="Rhea" id="RHEA-COMP:12587"/>
        <dbReference type="ChEBI" id="CHEBI:15378"/>
        <dbReference type="ChEBI" id="CHEBI:58052"/>
        <dbReference type="ChEBI" id="CHEBI:58223"/>
        <dbReference type="ChEBI" id="CHEBI:132153"/>
        <dbReference type="ChEBI" id="CHEBI:132154"/>
        <dbReference type="EC" id="2.4.1.212"/>
    </reaction>
</comment>
<evidence type="ECO:0000256" key="13">
    <source>
        <dbReference type="ARBA" id="ARBA00047709"/>
    </source>
</evidence>
<feature type="transmembrane region" description="Helical" evidence="15">
    <location>
        <begin position="443"/>
        <end position="461"/>
    </location>
</feature>
<keyword evidence="5" id="KW-1003">Cell membrane</keyword>
<gene>
    <name evidence="17" type="ORF">CAG99_21690</name>
</gene>
<comment type="similarity">
    <text evidence="3">Belongs to the NodC/HAS family.</text>
</comment>
<dbReference type="OrthoDB" id="9763050at2"/>
<evidence type="ECO:0000313" key="18">
    <source>
        <dbReference type="Proteomes" id="UP000194218"/>
    </source>
</evidence>
<evidence type="ECO:0000256" key="10">
    <source>
        <dbReference type="ARBA" id="ARBA00040508"/>
    </source>
</evidence>
<dbReference type="GO" id="GO:0085029">
    <property type="term" value="P:extracellular matrix assembly"/>
    <property type="evidence" value="ECO:0007669"/>
    <property type="project" value="TreeGrafter"/>
</dbReference>
<protein>
    <recommendedName>
        <fullName evidence="10">Hyaluronan synthase</fullName>
        <ecNumber evidence="4">2.4.1.212</ecNumber>
    </recommendedName>
    <alternativeName>
        <fullName evidence="12">Hyaluronate synthase</fullName>
    </alternativeName>
    <alternativeName>
        <fullName evidence="11">Hyaluronic acid synthase</fullName>
    </alternativeName>
</protein>
<evidence type="ECO:0000256" key="2">
    <source>
        <dbReference type="ARBA" id="ARBA00004698"/>
    </source>
</evidence>
<keyword evidence="6" id="KW-0328">Glycosyltransferase</keyword>
<dbReference type="KEGG" id="smao:CAG99_21690"/>
<reference evidence="17 18" key="1">
    <citation type="submission" date="2017-05" db="EMBL/GenBank/DDBJ databases">
        <title>Complete genome sequence of Streptomyces sp. SCSIO 03032 revealed the diverse biosynthetic pathways for its bioactive secondary metabolites.</title>
        <authorList>
            <person name="Ma L."/>
            <person name="Zhu Y."/>
            <person name="Zhang W."/>
            <person name="Zhang G."/>
            <person name="Tian X."/>
            <person name="Zhang S."/>
            <person name="Zhang C."/>
        </authorList>
    </citation>
    <scope>NUCLEOTIDE SEQUENCE [LARGE SCALE GENOMIC DNA]</scope>
    <source>
        <strain evidence="17 18">SCSIO 03032</strain>
    </source>
</reference>
<feature type="transmembrane region" description="Helical" evidence="15">
    <location>
        <begin position="379"/>
        <end position="401"/>
    </location>
</feature>
<evidence type="ECO:0000256" key="9">
    <source>
        <dbReference type="ARBA" id="ARBA00037408"/>
    </source>
</evidence>
<keyword evidence="15" id="KW-1133">Transmembrane helix</keyword>
<evidence type="ECO:0000256" key="15">
    <source>
        <dbReference type="SAM" id="Phobius"/>
    </source>
</evidence>
<keyword evidence="7 17" id="KW-0808">Transferase</keyword>
<feature type="transmembrane region" description="Helical" evidence="15">
    <location>
        <begin position="407"/>
        <end position="431"/>
    </location>
</feature>
<feature type="transmembrane region" description="Helical" evidence="15">
    <location>
        <begin position="27"/>
        <end position="44"/>
    </location>
</feature>
<comment type="catalytic activity">
    <reaction evidence="13">
        <text>[hyaluronan](n) + UDP-N-acetyl-alpha-D-glucosamine = N-acetyl-beta-D-glucosaminyl-(1-&gt;4)-[hyaluronan](n) + UDP + H(+)</text>
        <dbReference type="Rhea" id="RHEA:20465"/>
        <dbReference type="Rhea" id="RHEA-COMP:12583"/>
        <dbReference type="Rhea" id="RHEA-COMP:12585"/>
        <dbReference type="ChEBI" id="CHEBI:15378"/>
        <dbReference type="ChEBI" id="CHEBI:57705"/>
        <dbReference type="ChEBI" id="CHEBI:58223"/>
        <dbReference type="ChEBI" id="CHEBI:132153"/>
        <dbReference type="ChEBI" id="CHEBI:132154"/>
        <dbReference type="EC" id="2.4.1.212"/>
    </reaction>
</comment>
<dbReference type="Pfam" id="PF00535">
    <property type="entry name" value="Glycos_transf_2"/>
    <property type="match status" value="1"/>
</dbReference>
<keyword evidence="15" id="KW-0812">Transmembrane</keyword>